<dbReference type="GO" id="GO:0000160">
    <property type="term" value="P:phosphorelay signal transduction system"/>
    <property type="evidence" value="ECO:0007669"/>
    <property type="project" value="InterPro"/>
</dbReference>
<dbReference type="Proteomes" id="UP001139353">
    <property type="component" value="Unassembled WGS sequence"/>
</dbReference>
<evidence type="ECO:0000313" key="5">
    <source>
        <dbReference type="Proteomes" id="UP001139353"/>
    </source>
</evidence>
<keyword evidence="1 2" id="KW-0597">Phosphoprotein</keyword>
<accession>A0A9X1YM03</accession>
<dbReference type="PROSITE" id="PS50110">
    <property type="entry name" value="RESPONSE_REGULATORY"/>
    <property type="match status" value="1"/>
</dbReference>
<protein>
    <submittedName>
        <fullName evidence="4">Response regulator</fullName>
    </submittedName>
</protein>
<keyword evidence="5" id="KW-1185">Reference proteome</keyword>
<dbReference type="Gene3D" id="3.40.50.2300">
    <property type="match status" value="1"/>
</dbReference>
<evidence type="ECO:0000256" key="1">
    <source>
        <dbReference type="ARBA" id="ARBA00022553"/>
    </source>
</evidence>
<comment type="caution">
    <text evidence="4">The sequence shown here is derived from an EMBL/GenBank/DDBJ whole genome shotgun (WGS) entry which is preliminary data.</text>
</comment>
<reference evidence="4" key="1">
    <citation type="submission" date="2021-11" db="EMBL/GenBank/DDBJ databases">
        <title>BS-T2-15 a new species belonging to the Comamonadaceae family isolated from the soil of a French oak forest.</title>
        <authorList>
            <person name="Mieszkin S."/>
            <person name="Alain K."/>
        </authorList>
    </citation>
    <scope>NUCLEOTIDE SEQUENCE</scope>
    <source>
        <strain evidence="4">BS-T2-15</strain>
    </source>
</reference>
<dbReference type="EMBL" id="JAJLJH010000011">
    <property type="protein sequence ID" value="MCK9689034.1"/>
    <property type="molecule type" value="Genomic_DNA"/>
</dbReference>
<feature type="domain" description="Response regulatory" evidence="3">
    <location>
        <begin position="11"/>
        <end position="127"/>
    </location>
</feature>
<dbReference type="Pfam" id="PF00072">
    <property type="entry name" value="Response_reg"/>
    <property type="match status" value="1"/>
</dbReference>
<evidence type="ECO:0000313" key="4">
    <source>
        <dbReference type="EMBL" id="MCK9689034.1"/>
    </source>
</evidence>
<dbReference type="InterPro" id="IPR050595">
    <property type="entry name" value="Bact_response_regulator"/>
</dbReference>
<dbReference type="SMART" id="SM00448">
    <property type="entry name" value="REC"/>
    <property type="match status" value="1"/>
</dbReference>
<dbReference type="InterPro" id="IPR011006">
    <property type="entry name" value="CheY-like_superfamily"/>
</dbReference>
<dbReference type="InterPro" id="IPR001789">
    <property type="entry name" value="Sig_transdc_resp-reg_receiver"/>
</dbReference>
<dbReference type="SUPFAM" id="SSF52172">
    <property type="entry name" value="CheY-like"/>
    <property type="match status" value="1"/>
</dbReference>
<dbReference type="PANTHER" id="PTHR44591:SF3">
    <property type="entry name" value="RESPONSE REGULATORY DOMAIN-CONTAINING PROTEIN"/>
    <property type="match status" value="1"/>
</dbReference>
<name>A0A9X1YM03_9BURK</name>
<dbReference type="RefSeq" id="WP_275685077.1">
    <property type="nucleotide sequence ID" value="NZ_JAJLJH010000011.1"/>
</dbReference>
<evidence type="ECO:0000256" key="2">
    <source>
        <dbReference type="PROSITE-ProRule" id="PRU00169"/>
    </source>
</evidence>
<sequence length="130" mass="13972">MNIDPHCSHRRLMVVDDDHDLVDALCEWIALRSDWTAVGAYGPEDAIAQAGAAPPDAILLDMEMAGIDGFDTAKRLELAARPTHPALLALTGNAWLREAASHDARFAASILKPADLEGLLSLLDRVSPAH</sequence>
<gene>
    <name evidence="4" type="ORF">LPC04_25245</name>
</gene>
<evidence type="ECO:0000259" key="3">
    <source>
        <dbReference type="PROSITE" id="PS50110"/>
    </source>
</evidence>
<feature type="modified residue" description="4-aspartylphosphate" evidence="2">
    <location>
        <position position="61"/>
    </location>
</feature>
<proteinExistence type="predicted"/>
<dbReference type="PANTHER" id="PTHR44591">
    <property type="entry name" value="STRESS RESPONSE REGULATOR PROTEIN 1"/>
    <property type="match status" value="1"/>
</dbReference>
<organism evidence="4 5">
    <name type="scientific">Scleromatobacter humisilvae</name>
    <dbReference type="NCBI Taxonomy" id="2897159"/>
    <lineage>
        <taxon>Bacteria</taxon>
        <taxon>Pseudomonadati</taxon>
        <taxon>Pseudomonadota</taxon>
        <taxon>Betaproteobacteria</taxon>
        <taxon>Burkholderiales</taxon>
        <taxon>Sphaerotilaceae</taxon>
        <taxon>Scleromatobacter</taxon>
    </lineage>
</organism>
<dbReference type="AlphaFoldDB" id="A0A9X1YM03"/>